<dbReference type="EMBL" id="JBFTEG010000015">
    <property type="protein sequence ID" value="MEX6503796.1"/>
    <property type="molecule type" value="Genomic_DNA"/>
</dbReference>
<dbReference type="InterPro" id="IPR036188">
    <property type="entry name" value="FAD/NAD-bd_sf"/>
</dbReference>
<keyword evidence="4" id="KW-1185">Reference proteome</keyword>
<comment type="caution">
    <text evidence="3">The sequence shown here is derived from an EMBL/GenBank/DDBJ whole genome shotgun (WGS) entry which is preliminary data.</text>
</comment>
<dbReference type="InterPro" id="IPR006076">
    <property type="entry name" value="FAD-dep_OxRdtase"/>
</dbReference>
<accession>A0ABV3YWU1</accession>
<dbReference type="Proteomes" id="UP001560296">
    <property type="component" value="Unassembled WGS sequence"/>
</dbReference>
<dbReference type="Pfam" id="PF01266">
    <property type="entry name" value="DAO"/>
    <property type="match status" value="1"/>
</dbReference>
<name>A0ABV3YWU1_9PSED</name>
<reference evidence="3 4" key="1">
    <citation type="submission" date="2024-07" db="EMBL/GenBank/DDBJ databases">
        <authorList>
            <person name="Li M."/>
        </authorList>
    </citation>
    <scope>NUCLEOTIDE SEQUENCE [LARGE SCALE GENOMIC DNA]</scope>
    <source>
        <strain evidence="3 4">25A3E</strain>
    </source>
</reference>
<dbReference type="PRINTS" id="PR00420">
    <property type="entry name" value="RNGMNOXGNASE"/>
</dbReference>
<keyword evidence="1 3" id="KW-0560">Oxidoreductase</keyword>
<evidence type="ECO:0000313" key="4">
    <source>
        <dbReference type="Proteomes" id="UP001560296"/>
    </source>
</evidence>
<proteinExistence type="predicted"/>
<dbReference type="RefSeq" id="WP_369288738.1">
    <property type="nucleotide sequence ID" value="NZ_JBFTEG010000015.1"/>
</dbReference>
<dbReference type="EC" id="1.-.-.-" evidence="3"/>
<evidence type="ECO:0000256" key="1">
    <source>
        <dbReference type="ARBA" id="ARBA00023002"/>
    </source>
</evidence>
<dbReference type="GO" id="GO:0016491">
    <property type="term" value="F:oxidoreductase activity"/>
    <property type="evidence" value="ECO:0007669"/>
    <property type="project" value="UniProtKB-KW"/>
</dbReference>
<sequence>MTAYFNYYETTVERRAFTQLEGHHSTDVCIIGGGLTGVSSALGLAEAGIASTLLEARCIGGCASGMNGGQVIRGFAPRIQEIEAAYGMDLSIQLFKLADRGLTRVFDNVERFGIACDMRRGGLTAAIRPAHFPALMRDAEHLAALYDYPCLRPVAPAQLADYVDSPRYHGGLYDPRGGQLNPLAYVLGLAHAASRLGAQLHEYSPALHLQQRDGRWLIKTRKGSLSAERVIFASNAFTADIERALAPAILKVGTYQLATRPLSAQEAAAVGTAAVFDTHPFNHYFRKTPDQRLLFGCSIGTRQGPRPGDLRHIRRELGKLFPSLAGVEIDYVWGGWMDITANHLPDIRETRDGRIVLQGFNGHGLNTTAMAADLAVAKLQGQAQAFAPFAAIRHRALPGLPWSRLPLTWAGHIQYYLNAHLAGDRMDFA</sequence>
<dbReference type="Gene3D" id="3.50.50.60">
    <property type="entry name" value="FAD/NAD(P)-binding domain"/>
    <property type="match status" value="1"/>
</dbReference>
<dbReference type="PANTHER" id="PTHR13847">
    <property type="entry name" value="SARCOSINE DEHYDROGENASE-RELATED"/>
    <property type="match status" value="1"/>
</dbReference>
<evidence type="ECO:0000259" key="2">
    <source>
        <dbReference type="Pfam" id="PF01266"/>
    </source>
</evidence>
<dbReference type="PANTHER" id="PTHR13847:SF281">
    <property type="entry name" value="FAD DEPENDENT OXIDOREDUCTASE DOMAIN-CONTAINING PROTEIN"/>
    <property type="match status" value="1"/>
</dbReference>
<dbReference type="Gene3D" id="3.30.9.10">
    <property type="entry name" value="D-Amino Acid Oxidase, subunit A, domain 2"/>
    <property type="match status" value="1"/>
</dbReference>
<organism evidence="3 4">
    <name type="scientific">Pseudomonas zhanjiangensis</name>
    <dbReference type="NCBI Taxonomy" id="3239015"/>
    <lineage>
        <taxon>Bacteria</taxon>
        <taxon>Pseudomonadati</taxon>
        <taxon>Pseudomonadota</taxon>
        <taxon>Gammaproteobacteria</taxon>
        <taxon>Pseudomonadales</taxon>
        <taxon>Pseudomonadaceae</taxon>
        <taxon>Pseudomonas</taxon>
    </lineage>
</organism>
<gene>
    <name evidence="3" type="ORF">AB5S05_17155</name>
</gene>
<dbReference type="SUPFAM" id="SSF51905">
    <property type="entry name" value="FAD/NAD(P)-binding domain"/>
    <property type="match status" value="1"/>
</dbReference>
<feature type="domain" description="FAD dependent oxidoreductase" evidence="2">
    <location>
        <begin position="27"/>
        <end position="376"/>
    </location>
</feature>
<evidence type="ECO:0000313" key="3">
    <source>
        <dbReference type="EMBL" id="MEX6503796.1"/>
    </source>
</evidence>
<protein>
    <submittedName>
        <fullName evidence="3">NAD(P)/FAD-dependent oxidoreductase</fullName>
        <ecNumber evidence="3">1.-.-.-</ecNumber>
    </submittedName>
</protein>